<dbReference type="Proteomes" id="UP000237105">
    <property type="component" value="Unassembled WGS sequence"/>
</dbReference>
<dbReference type="EMBL" id="JXTB01000613">
    <property type="protein sequence ID" value="PON35417.1"/>
    <property type="molecule type" value="Genomic_DNA"/>
</dbReference>
<sequence length="198" mass="22825">MRDSLLSLRRLSTAWISELNTLTNMLSSTDKGLKTLEKHWFKLEPTVTRAAFLFPLKPNKSFAILPASQLPRVDLKILLGTENLIFWVNALEHMEFETTEMIVTGGQRRNTRKIIAHNEGWPIFKGDDVLAVMPEMEVFNSWLSLLMIELMSVCNYSNLCLVFIWFEQSSPLLNLIIIHLSLHHSWIEHSDTKMIGTN</sequence>
<reference evidence="2" key="1">
    <citation type="submission" date="2016-06" db="EMBL/GenBank/DDBJ databases">
        <title>Parallel loss of symbiosis genes in relatives of nitrogen-fixing non-legume Parasponia.</title>
        <authorList>
            <person name="Van Velzen R."/>
            <person name="Holmer R."/>
            <person name="Bu F."/>
            <person name="Rutten L."/>
            <person name="Van Zeijl A."/>
            <person name="Liu W."/>
            <person name="Santuari L."/>
            <person name="Cao Q."/>
            <person name="Sharma T."/>
            <person name="Shen D."/>
            <person name="Roswanjaya Y."/>
            <person name="Wardhani T."/>
            <person name="Kalhor M.S."/>
            <person name="Jansen J."/>
            <person name="Van den Hoogen J."/>
            <person name="Gungor B."/>
            <person name="Hartog M."/>
            <person name="Hontelez J."/>
            <person name="Verver J."/>
            <person name="Yang W.-C."/>
            <person name="Schijlen E."/>
            <person name="Repin R."/>
            <person name="Schilthuizen M."/>
            <person name="Schranz E."/>
            <person name="Heidstra R."/>
            <person name="Miyata K."/>
            <person name="Fedorova E."/>
            <person name="Kohlen W."/>
            <person name="Bisseling T."/>
            <person name="Smit S."/>
            <person name="Geurts R."/>
        </authorList>
    </citation>
    <scope>NUCLEOTIDE SEQUENCE [LARGE SCALE GENOMIC DNA]</scope>
    <source>
        <strain evidence="2">cv. WU1-14</strain>
    </source>
</reference>
<protein>
    <submittedName>
        <fullName evidence="1">Uncharacterized protein</fullName>
    </submittedName>
</protein>
<evidence type="ECO:0000313" key="1">
    <source>
        <dbReference type="EMBL" id="PON35417.1"/>
    </source>
</evidence>
<dbReference type="AlphaFoldDB" id="A0A2P5AFU7"/>
<name>A0A2P5AFU7_PARAD</name>
<keyword evidence="2" id="KW-1185">Reference proteome</keyword>
<organism evidence="1 2">
    <name type="scientific">Parasponia andersonii</name>
    <name type="common">Sponia andersonii</name>
    <dbReference type="NCBI Taxonomy" id="3476"/>
    <lineage>
        <taxon>Eukaryota</taxon>
        <taxon>Viridiplantae</taxon>
        <taxon>Streptophyta</taxon>
        <taxon>Embryophyta</taxon>
        <taxon>Tracheophyta</taxon>
        <taxon>Spermatophyta</taxon>
        <taxon>Magnoliopsida</taxon>
        <taxon>eudicotyledons</taxon>
        <taxon>Gunneridae</taxon>
        <taxon>Pentapetalae</taxon>
        <taxon>rosids</taxon>
        <taxon>fabids</taxon>
        <taxon>Rosales</taxon>
        <taxon>Cannabaceae</taxon>
        <taxon>Parasponia</taxon>
    </lineage>
</organism>
<comment type="caution">
    <text evidence="1">The sequence shown here is derived from an EMBL/GenBank/DDBJ whole genome shotgun (WGS) entry which is preliminary data.</text>
</comment>
<gene>
    <name evidence="1" type="ORF">PanWU01x14_336530</name>
</gene>
<proteinExistence type="predicted"/>
<evidence type="ECO:0000313" key="2">
    <source>
        <dbReference type="Proteomes" id="UP000237105"/>
    </source>
</evidence>
<accession>A0A2P5AFU7</accession>